<dbReference type="PANTHER" id="PTHR43293:SF1">
    <property type="entry name" value="ACETATE COA-TRANSFERASE YDIF"/>
    <property type="match status" value="1"/>
</dbReference>
<dbReference type="RefSeq" id="WP_186875962.1">
    <property type="nucleotide sequence ID" value="NZ_JACOPF010000002.1"/>
</dbReference>
<evidence type="ECO:0000256" key="1">
    <source>
        <dbReference type="ARBA" id="ARBA00007154"/>
    </source>
</evidence>
<feature type="active site" description="5-glutamyl coenzyme A thioester intermediate" evidence="4">
    <location>
        <position position="328"/>
    </location>
</feature>
<protein>
    <submittedName>
        <fullName evidence="5">Acyl CoA:acetate/3-ketoacid CoA transferase</fullName>
    </submittedName>
</protein>
<evidence type="ECO:0000256" key="3">
    <source>
        <dbReference type="PIRNR" id="PIRNR000858"/>
    </source>
</evidence>
<proteinExistence type="inferred from homology"/>
<comment type="caution">
    <text evidence="5">The sequence shown here is derived from an EMBL/GenBank/DDBJ whole genome shotgun (WGS) entry which is preliminary data.</text>
</comment>
<dbReference type="Gene3D" id="3.40.1080.10">
    <property type="entry name" value="Glutaconate Coenzyme A-transferase"/>
    <property type="match status" value="2"/>
</dbReference>
<dbReference type="GO" id="GO:0008410">
    <property type="term" value="F:CoA-transferase activity"/>
    <property type="evidence" value="ECO:0007669"/>
    <property type="project" value="InterPro"/>
</dbReference>
<sequence>MKHPVFISAQQAADMIQSKTTLCTIGMTLVSASESILKAVEKKYLETGIPNGLTYLHTCGQSDRKSGKAHLAHEGLLKRVIGGHWGLCPPFMKLISENKIEAYNLPQGQMANMFHSMALREPGKISKIGLGTYIDPRIEGGKMNAVTKEKEDIVNVITIDREEYLQYKPVPIDTLIIRGTYCDENGNITTEHEAMVLEVLPAVMATKRYNGKVICQVKKVLRNGTIDPKKVTVPGVLVDAIVVCDNPLEDHRQTSSWYYDPSYSGQVFGQESTVEPIPMSVRKIIGRRALMTLVPDVIINVGTGIPNDVIGPIMAEEGIAQDVTITVESGIYGGVPAGGIDFGISRNPQALIPHDRQFEYYNGAGIDYTFMGAGEMDASGNVNATRMGDRAPGAGGFIDITSTAQNVIFCSTFTGGGLEVEYGEQGLHIVKEGKFKKLVKNVQQISYNGELAYQRGQKMYYVTERAVFHLTEKGPELIEIARGVDLEKDILGQMEFRPLISDNLIYTDTRLYMPERFGLKERIYENGKKEA</sequence>
<comment type="similarity">
    <text evidence="1 3">Belongs to the 3-oxoacid CoA-transferase family.</text>
</comment>
<dbReference type="AlphaFoldDB" id="A0A923LJ76"/>
<dbReference type="InterPro" id="IPR004165">
    <property type="entry name" value="CoA_trans_fam_I"/>
</dbReference>
<evidence type="ECO:0000313" key="5">
    <source>
        <dbReference type="EMBL" id="MBC5689288.1"/>
    </source>
</evidence>
<dbReference type="PANTHER" id="PTHR43293">
    <property type="entry name" value="ACETATE COA-TRANSFERASE YDIF"/>
    <property type="match status" value="1"/>
</dbReference>
<keyword evidence="6" id="KW-1185">Reference proteome</keyword>
<evidence type="ECO:0000256" key="2">
    <source>
        <dbReference type="ARBA" id="ARBA00022679"/>
    </source>
</evidence>
<dbReference type="SUPFAM" id="SSF100950">
    <property type="entry name" value="NagB/RpiA/CoA transferase-like"/>
    <property type="match status" value="2"/>
</dbReference>
<dbReference type="PIRSF" id="PIRSF000858">
    <property type="entry name" value="SCOT-t"/>
    <property type="match status" value="1"/>
</dbReference>
<dbReference type="Proteomes" id="UP000652477">
    <property type="component" value="Unassembled WGS sequence"/>
</dbReference>
<dbReference type="EMBL" id="JACOPF010000002">
    <property type="protein sequence ID" value="MBC5689288.1"/>
    <property type="molecule type" value="Genomic_DNA"/>
</dbReference>
<name>A0A923LJ76_9FIRM</name>
<dbReference type="Pfam" id="PF01144">
    <property type="entry name" value="CoA_trans"/>
    <property type="match status" value="1"/>
</dbReference>
<evidence type="ECO:0000313" key="6">
    <source>
        <dbReference type="Proteomes" id="UP000652477"/>
    </source>
</evidence>
<dbReference type="InterPro" id="IPR014388">
    <property type="entry name" value="3-oxoacid_CoA-transferase"/>
</dbReference>
<keyword evidence="2 3" id="KW-0808">Transferase</keyword>
<dbReference type="SMART" id="SM00882">
    <property type="entry name" value="CoA_trans"/>
    <property type="match status" value="1"/>
</dbReference>
<evidence type="ECO:0000256" key="4">
    <source>
        <dbReference type="PIRSR" id="PIRSR000858-1"/>
    </source>
</evidence>
<gene>
    <name evidence="5" type="ORF">H8S37_10205</name>
</gene>
<dbReference type="GO" id="GO:0046952">
    <property type="term" value="P:ketone body catabolic process"/>
    <property type="evidence" value="ECO:0007669"/>
    <property type="project" value="InterPro"/>
</dbReference>
<reference evidence="5" key="1">
    <citation type="submission" date="2020-08" db="EMBL/GenBank/DDBJ databases">
        <title>Genome public.</title>
        <authorList>
            <person name="Liu C."/>
            <person name="Sun Q."/>
        </authorList>
    </citation>
    <scope>NUCLEOTIDE SEQUENCE</scope>
    <source>
        <strain evidence="5">NSJ-55</strain>
    </source>
</reference>
<organism evidence="5 6">
    <name type="scientific">Mediterraneibacter hominis</name>
    <dbReference type="NCBI Taxonomy" id="2763054"/>
    <lineage>
        <taxon>Bacteria</taxon>
        <taxon>Bacillati</taxon>
        <taxon>Bacillota</taxon>
        <taxon>Clostridia</taxon>
        <taxon>Lachnospirales</taxon>
        <taxon>Lachnospiraceae</taxon>
        <taxon>Mediterraneibacter</taxon>
    </lineage>
</organism>
<dbReference type="InterPro" id="IPR037171">
    <property type="entry name" value="NagB/RpiA_transferase-like"/>
</dbReference>
<accession>A0A923LJ76</accession>